<dbReference type="InterPro" id="IPR003347">
    <property type="entry name" value="JmjC_dom"/>
</dbReference>
<comment type="caution">
    <text evidence="2">The sequence shown here is derived from an EMBL/GenBank/DDBJ whole genome shotgun (WGS) entry which is preliminary data.</text>
</comment>
<proteinExistence type="predicted"/>
<organism evidence="2 3">
    <name type="scientific">Streptomyces paradoxus</name>
    <dbReference type="NCBI Taxonomy" id="66375"/>
    <lineage>
        <taxon>Bacteria</taxon>
        <taxon>Bacillati</taxon>
        <taxon>Actinomycetota</taxon>
        <taxon>Actinomycetes</taxon>
        <taxon>Kitasatosporales</taxon>
        <taxon>Streptomycetaceae</taxon>
        <taxon>Streptomyces</taxon>
    </lineage>
</organism>
<accession>A0A7W9WLU6</accession>
<dbReference type="Pfam" id="PF13621">
    <property type="entry name" value="Cupin_8"/>
    <property type="match status" value="1"/>
</dbReference>
<dbReference type="RefSeq" id="WP_184567929.1">
    <property type="nucleotide sequence ID" value="NZ_BAAARS010000012.1"/>
</dbReference>
<dbReference type="PANTHER" id="PTHR12461">
    <property type="entry name" value="HYPOXIA-INDUCIBLE FACTOR 1 ALPHA INHIBITOR-RELATED"/>
    <property type="match status" value="1"/>
</dbReference>
<dbReference type="SUPFAM" id="SSF51197">
    <property type="entry name" value="Clavaminate synthase-like"/>
    <property type="match status" value="1"/>
</dbReference>
<name>A0A7W9WLU6_9ACTN</name>
<dbReference type="PROSITE" id="PS51184">
    <property type="entry name" value="JMJC"/>
    <property type="match status" value="1"/>
</dbReference>
<dbReference type="EMBL" id="JACHGV010000023">
    <property type="protein sequence ID" value="MBB6081843.1"/>
    <property type="molecule type" value="Genomic_DNA"/>
</dbReference>
<protein>
    <recommendedName>
        <fullName evidence="1">JmjC domain-containing protein</fullName>
    </recommendedName>
</protein>
<dbReference type="AlphaFoldDB" id="A0A7W9WLU6"/>
<dbReference type="Proteomes" id="UP000591537">
    <property type="component" value="Unassembled WGS sequence"/>
</dbReference>
<evidence type="ECO:0000313" key="2">
    <source>
        <dbReference type="EMBL" id="MBB6081843.1"/>
    </source>
</evidence>
<dbReference type="Gene3D" id="2.60.120.650">
    <property type="entry name" value="Cupin"/>
    <property type="match status" value="1"/>
</dbReference>
<feature type="domain" description="JmjC" evidence="1">
    <location>
        <begin position="103"/>
        <end position="270"/>
    </location>
</feature>
<evidence type="ECO:0000259" key="1">
    <source>
        <dbReference type="PROSITE" id="PS51184"/>
    </source>
</evidence>
<reference evidence="2 3" key="1">
    <citation type="submission" date="2020-08" db="EMBL/GenBank/DDBJ databases">
        <title>Genomic Encyclopedia of Type Strains, Phase IV (KMG-IV): sequencing the most valuable type-strain genomes for metagenomic binning, comparative biology and taxonomic classification.</title>
        <authorList>
            <person name="Goeker M."/>
        </authorList>
    </citation>
    <scope>NUCLEOTIDE SEQUENCE [LARGE SCALE GENOMIC DNA]</scope>
    <source>
        <strain evidence="2 3">DSM 43350</strain>
    </source>
</reference>
<evidence type="ECO:0000313" key="3">
    <source>
        <dbReference type="Proteomes" id="UP000591537"/>
    </source>
</evidence>
<sequence length="301" mass="34382">MKSQSGTTLWQGGTTIDRRAAALPRPLVRDEHHAIGDLLPEFSEEALRKSYRGQGMELIPGMFRTRQSFPRAHRFDLTELLAWERRTKALMSAGQAFDVIHDPSFRTLKPYAVIPVQAFGQPLQSVIMEMHRRLSLDPYGFALLWIGSGGYVTPLHHDGEMVHGRWNLVVRGNKQFDFVPPSCRRVPRRPLWDLCRRFSSMYTSPVPEAWLSDGTGAIRANLGPGQMVTWGRRWWHRVEIDDSAVTITLSTRGHRPQDKLRPRALAQRLGVRLFGEVEHYLESLDSQPPVMTPGELRSLCR</sequence>
<keyword evidence="3" id="KW-1185">Reference proteome</keyword>
<dbReference type="InterPro" id="IPR041667">
    <property type="entry name" value="Cupin_8"/>
</dbReference>
<gene>
    <name evidence="2" type="ORF">HNR57_007806</name>
</gene>
<dbReference type="PANTHER" id="PTHR12461:SF105">
    <property type="entry name" value="HYPOXIA-INDUCIBLE FACTOR 1-ALPHA INHIBITOR"/>
    <property type="match status" value="1"/>
</dbReference>